<organism evidence="1 2">
    <name type="scientific">Cellvibrio fibrivorans</name>
    <dbReference type="NCBI Taxonomy" id="126350"/>
    <lineage>
        <taxon>Bacteria</taxon>
        <taxon>Pseudomonadati</taxon>
        <taxon>Pseudomonadota</taxon>
        <taxon>Gammaproteobacteria</taxon>
        <taxon>Cellvibrionales</taxon>
        <taxon>Cellvibrionaceae</taxon>
        <taxon>Cellvibrio</taxon>
    </lineage>
</organism>
<dbReference type="Proteomes" id="UP001253595">
    <property type="component" value="Unassembled WGS sequence"/>
</dbReference>
<name>A0ABU1UX92_9GAMM</name>
<accession>A0ABU1UX92</accession>
<dbReference type="Gene3D" id="3.10.129.10">
    <property type="entry name" value="Hotdog Thioesterase"/>
    <property type="match status" value="1"/>
</dbReference>
<comment type="caution">
    <text evidence="1">The sequence shown here is derived from an EMBL/GenBank/DDBJ whole genome shotgun (WGS) entry which is preliminary data.</text>
</comment>
<reference evidence="1 2" key="1">
    <citation type="submission" date="2023-07" db="EMBL/GenBank/DDBJ databases">
        <title>Sorghum-associated microbial communities from plants grown in Nebraska, USA.</title>
        <authorList>
            <person name="Schachtman D."/>
        </authorList>
    </citation>
    <scope>NUCLEOTIDE SEQUENCE [LARGE SCALE GENOMIC DNA]</scope>
    <source>
        <strain evidence="1 2">BE190</strain>
    </source>
</reference>
<evidence type="ECO:0000313" key="2">
    <source>
        <dbReference type="Proteomes" id="UP001253595"/>
    </source>
</evidence>
<sequence length="152" mass="17926">MKAGLFKFIVNLWPPLFFSAIKITYLAADYREVRVTLKLRWYNRNYVGTQYGGSLMSMTDPWYMLMIMNNLGRDYFVWDKHAEIDYIAPGKTHVHAHFVINDEILSDIRAKTANGDKYVPEFLVEIKDDHGHLVARVKRRVYIKLKPRARTE</sequence>
<dbReference type="InterPro" id="IPR029069">
    <property type="entry name" value="HotDog_dom_sf"/>
</dbReference>
<dbReference type="Pfam" id="PF14539">
    <property type="entry name" value="DUF4442"/>
    <property type="match status" value="1"/>
</dbReference>
<evidence type="ECO:0000313" key="1">
    <source>
        <dbReference type="EMBL" id="MDR7089832.1"/>
    </source>
</evidence>
<dbReference type="RefSeq" id="WP_310071575.1">
    <property type="nucleotide sequence ID" value="NZ_JAVDVX010000003.1"/>
</dbReference>
<dbReference type="EMBL" id="JAVDVX010000003">
    <property type="protein sequence ID" value="MDR7089832.1"/>
    <property type="molecule type" value="Genomic_DNA"/>
</dbReference>
<proteinExistence type="predicted"/>
<protein>
    <submittedName>
        <fullName evidence="1">Acyl-coenzyme A thioesterase PaaI-like protein</fullName>
    </submittedName>
</protein>
<dbReference type="InterPro" id="IPR027961">
    <property type="entry name" value="DUF4442"/>
</dbReference>
<gene>
    <name evidence="1" type="ORF">J2X05_001854</name>
</gene>
<keyword evidence="2" id="KW-1185">Reference proteome</keyword>
<dbReference type="SUPFAM" id="SSF54637">
    <property type="entry name" value="Thioesterase/thiol ester dehydrase-isomerase"/>
    <property type="match status" value="1"/>
</dbReference>